<organism evidence="1 2">
    <name type="scientific">Ensete ventricosum</name>
    <name type="common">Abyssinian banana</name>
    <name type="synonym">Musa ensete</name>
    <dbReference type="NCBI Taxonomy" id="4639"/>
    <lineage>
        <taxon>Eukaryota</taxon>
        <taxon>Viridiplantae</taxon>
        <taxon>Streptophyta</taxon>
        <taxon>Embryophyta</taxon>
        <taxon>Tracheophyta</taxon>
        <taxon>Spermatophyta</taxon>
        <taxon>Magnoliopsida</taxon>
        <taxon>Liliopsida</taxon>
        <taxon>Zingiberales</taxon>
        <taxon>Musaceae</taxon>
        <taxon>Ensete</taxon>
    </lineage>
</organism>
<dbReference type="Proteomes" id="UP000287651">
    <property type="component" value="Unassembled WGS sequence"/>
</dbReference>
<reference evidence="1 2" key="1">
    <citation type="journal article" date="2014" name="Agronomy (Basel)">
        <title>A Draft Genome Sequence for Ensete ventricosum, the Drought-Tolerant Tree Against Hunger.</title>
        <authorList>
            <person name="Harrison J."/>
            <person name="Moore K.A."/>
            <person name="Paszkiewicz K."/>
            <person name="Jones T."/>
            <person name="Grant M."/>
            <person name="Ambacheew D."/>
            <person name="Muzemil S."/>
            <person name="Studholme D.J."/>
        </authorList>
    </citation>
    <scope>NUCLEOTIDE SEQUENCE [LARGE SCALE GENOMIC DNA]</scope>
</reference>
<name>A0A426ZH07_ENSVE</name>
<evidence type="ECO:0000313" key="2">
    <source>
        <dbReference type="Proteomes" id="UP000287651"/>
    </source>
</evidence>
<proteinExistence type="predicted"/>
<dbReference type="AlphaFoldDB" id="A0A426ZH07"/>
<comment type="caution">
    <text evidence="1">The sequence shown here is derived from an EMBL/GenBank/DDBJ whole genome shotgun (WGS) entry which is preliminary data.</text>
</comment>
<gene>
    <name evidence="1" type="ORF">B296_00027327</name>
</gene>
<sequence length="116" mass="12046">MDQCSLACVRECSTLLGLVLALALAIGAGDCNLFSYRRAGSGGRLLPLAISPLRSFRANSSVEGRRSLLGSVIPSMESVISGVEGQRLFSPRRGTDSRARNDGGYAAIGAGFIAAL</sequence>
<dbReference type="EMBL" id="AMZH03006670">
    <property type="protein sequence ID" value="RRT63241.1"/>
    <property type="molecule type" value="Genomic_DNA"/>
</dbReference>
<evidence type="ECO:0000313" key="1">
    <source>
        <dbReference type="EMBL" id="RRT63241.1"/>
    </source>
</evidence>
<protein>
    <submittedName>
        <fullName evidence="1">Uncharacterized protein</fullName>
    </submittedName>
</protein>
<accession>A0A426ZH07</accession>